<name>A0A9P9AUJ5_9HYPO</name>
<feature type="transmembrane region" description="Helical" evidence="7">
    <location>
        <begin position="360"/>
        <end position="378"/>
    </location>
</feature>
<dbReference type="FunFam" id="1.20.1250.20:FF:000013">
    <property type="entry name" value="MFS general substrate transporter"/>
    <property type="match status" value="1"/>
</dbReference>
<dbReference type="SUPFAM" id="SSF103473">
    <property type="entry name" value="MFS general substrate transporter"/>
    <property type="match status" value="1"/>
</dbReference>
<dbReference type="PANTHER" id="PTHR43791">
    <property type="entry name" value="PERMEASE-RELATED"/>
    <property type="match status" value="1"/>
</dbReference>
<feature type="transmembrane region" description="Helical" evidence="7">
    <location>
        <begin position="269"/>
        <end position="291"/>
    </location>
</feature>
<evidence type="ECO:0000256" key="5">
    <source>
        <dbReference type="ARBA" id="ARBA00023136"/>
    </source>
</evidence>
<feature type="transmembrane region" description="Helical" evidence="7">
    <location>
        <begin position="237"/>
        <end position="257"/>
    </location>
</feature>
<evidence type="ECO:0000256" key="2">
    <source>
        <dbReference type="ARBA" id="ARBA00022448"/>
    </source>
</evidence>
<feature type="transmembrane region" description="Helical" evidence="7">
    <location>
        <begin position="303"/>
        <end position="321"/>
    </location>
</feature>
<feature type="transmembrane region" description="Helical" evidence="7">
    <location>
        <begin position="162"/>
        <end position="185"/>
    </location>
</feature>
<dbReference type="Pfam" id="PF07690">
    <property type="entry name" value="MFS_1"/>
    <property type="match status" value="1"/>
</dbReference>
<evidence type="ECO:0000256" key="4">
    <source>
        <dbReference type="ARBA" id="ARBA00022989"/>
    </source>
</evidence>
<keyword evidence="8" id="KW-0732">Signal</keyword>
<evidence type="ECO:0000256" key="3">
    <source>
        <dbReference type="ARBA" id="ARBA00022692"/>
    </source>
</evidence>
<sequence>MTLMPGVFLLFLLNILDRNNIASAKIVGLQEDLNMTNGQYNTSLMMFYIGYIITQIPSNMIIGKVRPSYYIALVTSLWGILSMSQGFTKNFSQLAALRFLLGLVEAPFLPAVFVVMSCWYKRNELPPRIAILYGGNMMSAAFSGLIAAGITSRMNNVGGREAWSWLFIIEGAVTVVIAILMIPILTDYPLQSKHYFISHELQLIGEWRIRKENAGIVDEDPESIWWGLKQALIDPKLYMFIVLQMALITAQSFNNFFPSIVGTLGYGSTVTLLLTAPPYFFAFIASLSISFHAAHKKERGWHIAVPLMFGVLGNLLAMFVPSTGGRYFSMFLLTAGSYAPYSICISWLSASLPRPRAKRAVALAIVNLMAAGVAHFYTVYMFPDWQKPRYYIGGSMMAGACVVCGLAALGIKYYLKKQNERMEEEEAR</sequence>
<dbReference type="GO" id="GO:0022857">
    <property type="term" value="F:transmembrane transporter activity"/>
    <property type="evidence" value="ECO:0007669"/>
    <property type="project" value="InterPro"/>
</dbReference>
<comment type="subcellular location">
    <subcellularLocation>
        <location evidence="1">Membrane</location>
        <topology evidence="1">Multi-pass membrane protein</topology>
    </subcellularLocation>
</comment>
<gene>
    <name evidence="9" type="ORF">B0T10DRAFT_434183</name>
</gene>
<dbReference type="InterPro" id="IPR011701">
    <property type="entry name" value="MFS"/>
</dbReference>
<dbReference type="PANTHER" id="PTHR43791:SF92">
    <property type="entry name" value="AGL026WP"/>
    <property type="match status" value="1"/>
</dbReference>
<feature type="transmembrane region" description="Helical" evidence="7">
    <location>
        <begin position="131"/>
        <end position="150"/>
    </location>
</feature>
<dbReference type="OrthoDB" id="2250022at2759"/>
<feature type="transmembrane region" description="Helical" evidence="7">
    <location>
        <begin position="40"/>
        <end position="62"/>
    </location>
</feature>
<reference evidence="9 10" key="1">
    <citation type="journal article" date="2021" name="Nat. Commun.">
        <title>Genetic determinants of endophytism in the Arabidopsis root mycobiome.</title>
        <authorList>
            <person name="Mesny F."/>
            <person name="Miyauchi S."/>
            <person name="Thiergart T."/>
            <person name="Pickel B."/>
            <person name="Atanasova L."/>
            <person name="Karlsson M."/>
            <person name="Huettel B."/>
            <person name="Barry K.W."/>
            <person name="Haridas S."/>
            <person name="Chen C."/>
            <person name="Bauer D."/>
            <person name="Andreopoulos W."/>
            <person name="Pangilinan J."/>
            <person name="LaButti K."/>
            <person name="Riley R."/>
            <person name="Lipzen A."/>
            <person name="Clum A."/>
            <person name="Drula E."/>
            <person name="Henrissat B."/>
            <person name="Kohler A."/>
            <person name="Grigoriev I.V."/>
            <person name="Martin F.M."/>
            <person name="Hacquard S."/>
        </authorList>
    </citation>
    <scope>NUCLEOTIDE SEQUENCE [LARGE SCALE GENOMIC DNA]</scope>
    <source>
        <strain evidence="9 10">MPI-CAGE-CH-0241</strain>
    </source>
</reference>
<dbReference type="InterPro" id="IPR036259">
    <property type="entry name" value="MFS_trans_sf"/>
</dbReference>
<feature type="signal peptide" evidence="8">
    <location>
        <begin position="1"/>
        <end position="24"/>
    </location>
</feature>
<dbReference type="Gene3D" id="1.20.1250.20">
    <property type="entry name" value="MFS general substrate transporter like domains"/>
    <property type="match status" value="1"/>
</dbReference>
<evidence type="ECO:0000313" key="9">
    <source>
        <dbReference type="EMBL" id="KAH6897412.1"/>
    </source>
</evidence>
<evidence type="ECO:0000313" key="10">
    <source>
        <dbReference type="Proteomes" id="UP000777438"/>
    </source>
</evidence>
<keyword evidence="4 7" id="KW-1133">Transmembrane helix</keyword>
<evidence type="ECO:0000256" key="1">
    <source>
        <dbReference type="ARBA" id="ARBA00004141"/>
    </source>
</evidence>
<feature type="non-terminal residue" evidence="9">
    <location>
        <position position="1"/>
    </location>
</feature>
<accession>A0A9P9AUJ5</accession>
<feature type="transmembrane region" description="Helical" evidence="7">
    <location>
        <begin position="390"/>
        <end position="415"/>
    </location>
</feature>
<evidence type="ECO:0000256" key="6">
    <source>
        <dbReference type="ARBA" id="ARBA00023180"/>
    </source>
</evidence>
<dbReference type="EMBL" id="JAGPYM010000003">
    <property type="protein sequence ID" value="KAH6897412.1"/>
    <property type="molecule type" value="Genomic_DNA"/>
</dbReference>
<keyword evidence="10" id="KW-1185">Reference proteome</keyword>
<protein>
    <submittedName>
        <fullName evidence="9">Major facilitator superfamily domain-containing protein</fullName>
    </submittedName>
</protein>
<feature type="transmembrane region" description="Helical" evidence="7">
    <location>
        <begin position="327"/>
        <end position="348"/>
    </location>
</feature>
<keyword evidence="6" id="KW-0325">Glycoprotein</keyword>
<evidence type="ECO:0000256" key="7">
    <source>
        <dbReference type="SAM" id="Phobius"/>
    </source>
</evidence>
<dbReference type="Proteomes" id="UP000777438">
    <property type="component" value="Unassembled WGS sequence"/>
</dbReference>
<keyword evidence="3 7" id="KW-0812">Transmembrane</keyword>
<evidence type="ECO:0000256" key="8">
    <source>
        <dbReference type="SAM" id="SignalP"/>
    </source>
</evidence>
<dbReference type="GO" id="GO:0016020">
    <property type="term" value="C:membrane"/>
    <property type="evidence" value="ECO:0007669"/>
    <property type="project" value="UniProtKB-SubCell"/>
</dbReference>
<comment type="caution">
    <text evidence="9">The sequence shown here is derived from an EMBL/GenBank/DDBJ whole genome shotgun (WGS) entry which is preliminary data.</text>
</comment>
<feature type="transmembrane region" description="Helical" evidence="7">
    <location>
        <begin position="99"/>
        <end position="119"/>
    </location>
</feature>
<keyword evidence="2" id="KW-0813">Transport</keyword>
<feature type="transmembrane region" description="Helical" evidence="7">
    <location>
        <begin position="69"/>
        <end position="87"/>
    </location>
</feature>
<dbReference type="FunFam" id="1.20.1250.20:FF:000057">
    <property type="entry name" value="MFS general substrate transporter"/>
    <property type="match status" value="1"/>
</dbReference>
<organism evidence="9 10">
    <name type="scientific">Thelonectria olida</name>
    <dbReference type="NCBI Taxonomy" id="1576542"/>
    <lineage>
        <taxon>Eukaryota</taxon>
        <taxon>Fungi</taxon>
        <taxon>Dikarya</taxon>
        <taxon>Ascomycota</taxon>
        <taxon>Pezizomycotina</taxon>
        <taxon>Sordariomycetes</taxon>
        <taxon>Hypocreomycetidae</taxon>
        <taxon>Hypocreales</taxon>
        <taxon>Nectriaceae</taxon>
        <taxon>Thelonectria</taxon>
    </lineage>
</organism>
<proteinExistence type="predicted"/>
<feature type="chain" id="PRO_5040118829" evidence="8">
    <location>
        <begin position="25"/>
        <end position="428"/>
    </location>
</feature>
<dbReference type="AlphaFoldDB" id="A0A9P9AUJ5"/>
<keyword evidence="5 7" id="KW-0472">Membrane</keyword>